<sequence>MTQEEIDEISELVERLDVSIGTFEKLAENDKSAGVLIDFMNSTLDTKLSES</sequence>
<gene>
    <name evidence="1" type="ORF">SAMN04487969_102342</name>
</gene>
<accession>A0A1I2A872</accession>
<evidence type="ECO:0000313" key="1">
    <source>
        <dbReference type="EMBL" id="SFE39967.1"/>
    </source>
</evidence>
<dbReference type="AlphaFoldDB" id="A0A1I2A872"/>
<dbReference type="RefSeq" id="WP_156182261.1">
    <property type="nucleotide sequence ID" value="NZ_FONN01000002.1"/>
</dbReference>
<dbReference type="EMBL" id="FONN01000002">
    <property type="protein sequence ID" value="SFE39967.1"/>
    <property type="molecule type" value="Genomic_DNA"/>
</dbReference>
<name>A0A1I2A872_9BACL</name>
<protein>
    <submittedName>
        <fullName evidence="1">Uncharacterized protein</fullName>
    </submittedName>
</protein>
<keyword evidence="2" id="KW-1185">Reference proteome</keyword>
<dbReference type="Proteomes" id="UP000183410">
    <property type="component" value="Unassembled WGS sequence"/>
</dbReference>
<evidence type="ECO:0000313" key="2">
    <source>
        <dbReference type="Proteomes" id="UP000183410"/>
    </source>
</evidence>
<proteinExistence type="predicted"/>
<organism evidence="1 2">
    <name type="scientific">Paenibacillus algorifonticola</name>
    <dbReference type="NCBI Taxonomy" id="684063"/>
    <lineage>
        <taxon>Bacteria</taxon>
        <taxon>Bacillati</taxon>
        <taxon>Bacillota</taxon>
        <taxon>Bacilli</taxon>
        <taxon>Bacillales</taxon>
        <taxon>Paenibacillaceae</taxon>
        <taxon>Paenibacillus</taxon>
    </lineage>
</organism>
<reference evidence="2" key="1">
    <citation type="submission" date="2016-10" db="EMBL/GenBank/DDBJ databases">
        <authorList>
            <person name="Varghese N."/>
            <person name="Submissions S."/>
        </authorList>
    </citation>
    <scope>NUCLEOTIDE SEQUENCE [LARGE SCALE GENOMIC DNA]</scope>
    <source>
        <strain evidence="2">CGMCC 1.10223</strain>
    </source>
</reference>